<evidence type="ECO:0000313" key="3">
    <source>
        <dbReference type="EMBL" id="RIB24728.1"/>
    </source>
</evidence>
<feature type="compositionally biased region" description="Polar residues" evidence="1">
    <location>
        <begin position="191"/>
        <end position="202"/>
    </location>
</feature>
<feature type="domain" description="SWIRM" evidence="2">
    <location>
        <begin position="269"/>
        <end position="357"/>
    </location>
</feature>
<accession>A0A397VS10</accession>
<dbReference type="SUPFAM" id="SSF46689">
    <property type="entry name" value="Homeodomain-like"/>
    <property type="match status" value="1"/>
</dbReference>
<dbReference type="GO" id="GO:0010468">
    <property type="term" value="P:regulation of gene expression"/>
    <property type="evidence" value="ECO:0007669"/>
    <property type="project" value="UniProtKB-ARBA"/>
</dbReference>
<dbReference type="InterPro" id="IPR036388">
    <property type="entry name" value="WH-like_DNA-bd_sf"/>
</dbReference>
<protein>
    <recommendedName>
        <fullName evidence="2">SWIRM domain-containing protein</fullName>
    </recommendedName>
</protein>
<dbReference type="Pfam" id="PF04433">
    <property type="entry name" value="SWIRM"/>
    <property type="match status" value="1"/>
</dbReference>
<evidence type="ECO:0000256" key="1">
    <source>
        <dbReference type="SAM" id="MobiDB-lite"/>
    </source>
</evidence>
<dbReference type="PROSITE" id="PS50934">
    <property type="entry name" value="SWIRM"/>
    <property type="match status" value="1"/>
</dbReference>
<dbReference type="OrthoDB" id="5598695at2759"/>
<evidence type="ECO:0000259" key="2">
    <source>
        <dbReference type="PROSITE" id="PS50934"/>
    </source>
</evidence>
<dbReference type="STRING" id="44941.A0A397VS10"/>
<feature type="compositionally biased region" description="Basic residues" evidence="1">
    <location>
        <begin position="181"/>
        <end position="190"/>
    </location>
</feature>
<organism evidence="3 4">
    <name type="scientific">Gigaspora rosea</name>
    <dbReference type="NCBI Taxonomy" id="44941"/>
    <lineage>
        <taxon>Eukaryota</taxon>
        <taxon>Fungi</taxon>
        <taxon>Fungi incertae sedis</taxon>
        <taxon>Mucoromycota</taxon>
        <taxon>Glomeromycotina</taxon>
        <taxon>Glomeromycetes</taxon>
        <taxon>Diversisporales</taxon>
        <taxon>Gigasporaceae</taxon>
        <taxon>Gigaspora</taxon>
    </lineage>
</organism>
<dbReference type="Gene3D" id="1.10.10.10">
    <property type="entry name" value="Winged helix-like DNA-binding domain superfamily/Winged helix DNA-binding domain"/>
    <property type="match status" value="1"/>
</dbReference>
<sequence length="357" mass="40883">MISSNTSLFNKQSFVYYREKHNFLSLPSPPPSPHGSTLRGSKQNEMANTHFPPIKCLLDIDHLNNIKKTELTYETTPSHCLSRFSLSNTKSSPLKTSHTIPELIIDKNISSYYTNQDKDKNNVNTHNVTVNQQQNDFKKPYPPQTSNTALEPKSESYEVLTKKDTKFKIQKLNELPTQKLTTKRQQRRSKSNQTKRLGTSTPQRKRKGNSLARVMADQGLLESVFNTNITSNDIKSVRIPPPLQMQIDELMSNINALNLNNDALEEMSPEISWKGQPLSINHLPHYNVLHPTEAHIVSVLRLTPIQYLTGKHTLISAAHRYAQKALPFKKSDAQKLLRIDVNKASKLWEFFHQVHWI</sequence>
<dbReference type="InterPro" id="IPR009057">
    <property type="entry name" value="Homeodomain-like_sf"/>
</dbReference>
<dbReference type="EMBL" id="QKWP01000204">
    <property type="protein sequence ID" value="RIB24728.1"/>
    <property type="molecule type" value="Genomic_DNA"/>
</dbReference>
<dbReference type="Proteomes" id="UP000266673">
    <property type="component" value="Unassembled WGS sequence"/>
</dbReference>
<feature type="region of interest" description="Disordered" evidence="1">
    <location>
        <begin position="132"/>
        <end position="157"/>
    </location>
</feature>
<evidence type="ECO:0000313" key="4">
    <source>
        <dbReference type="Proteomes" id="UP000266673"/>
    </source>
</evidence>
<dbReference type="FunFam" id="1.10.10.10:FF:000087">
    <property type="entry name" value="Transcriptional adapter 2"/>
    <property type="match status" value="1"/>
</dbReference>
<name>A0A397VS10_9GLOM</name>
<reference evidence="3 4" key="1">
    <citation type="submission" date="2018-06" db="EMBL/GenBank/DDBJ databases">
        <title>Comparative genomics reveals the genomic features of Rhizophagus irregularis, R. cerebriforme, R. diaphanum and Gigaspora rosea, and their symbiotic lifestyle signature.</title>
        <authorList>
            <person name="Morin E."/>
            <person name="San Clemente H."/>
            <person name="Chen E.C.H."/>
            <person name="De La Providencia I."/>
            <person name="Hainaut M."/>
            <person name="Kuo A."/>
            <person name="Kohler A."/>
            <person name="Murat C."/>
            <person name="Tang N."/>
            <person name="Roy S."/>
            <person name="Loubradou J."/>
            <person name="Henrissat B."/>
            <person name="Grigoriev I.V."/>
            <person name="Corradi N."/>
            <person name="Roux C."/>
            <person name="Martin F.M."/>
        </authorList>
    </citation>
    <scope>NUCLEOTIDE SEQUENCE [LARGE SCALE GENOMIC DNA]</scope>
    <source>
        <strain evidence="3 4">DAOM 194757</strain>
    </source>
</reference>
<feature type="region of interest" description="Disordered" evidence="1">
    <location>
        <begin position="171"/>
        <end position="209"/>
    </location>
</feature>
<gene>
    <name evidence="3" type="ORF">C2G38_2139136</name>
</gene>
<keyword evidence="4" id="KW-1185">Reference proteome</keyword>
<comment type="caution">
    <text evidence="3">The sequence shown here is derived from an EMBL/GenBank/DDBJ whole genome shotgun (WGS) entry which is preliminary data.</text>
</comment>
<dbReference type="AlphaFoldDB" id="A0A397VS10"/>
<dbReference type="InterPro" id="IPR007526">
    <property type="entry name" value="SWIRM"/>
</dbReference>
<proteinExistence type="predicted"/>